<feature type="transmembrane region" description="Helical" evidence="7">
    <location>
        <begin position="167"/>
        <end position="185"/>
    </location>
</feature>
<feature type="transmembrane region" description="Helical" evidence="7">
    <location>
        <begin position="520"/>
        <end position="544"/>
    </location>
</feature>
<feature type="transmembrane region" description="Helical" evidence="7">
    <location>
        <begin position="493"/>
        <end position="514"/>
    </location>
</feature>
<protein>
    <recommendedName>
        <fullName evidence="8">Major facilitator superfamily associated domain-containing protein</fullName>
    </recommendedName>
</protein>
<keyword evidence="10" id="KW-1185">Reference proteome</keyword>
<dbReference type="GO" id="GO:0016020">
    <property type="term" value="C:membrane"/>
    <property type="evidence" value="ECO:0007669"/>
    <property type="project" value="UniProtKB-SubCell"/>
</dbReference>
<reference evidence="9" key="1">
    <citation type="submission" date="2013-08" db="EMBL/GenBank/DDBJ databases">
        <title>Gene expansion shapes genome architecture in the human pathogen Lichtheimia corymbifera: an evolutionary genomics analysis in the ancient terrestrial Mucorales (Mucoromycotina).</title>
        <authorList>
            <person name="Schwartze V.U."/>
            <person name="Winter S."/>
            <person name="Shelest E."/>
            <person name="Marcet-Houben M."/>
            <person name="Horn F."/>
            <person name="Wehner S."/>
            <person name="Hoffmann K."/>
            <person name="Riege K."/>
            <person name="Sammeth M."/>
            <person name="Nowrousian M."/>
            <person name="Valiante V."/>
            <person name="Linde J."/>
            <person name="Jacobsen I.D."/>
            <person name="Marz M."/>
            <person name="Brakhage A.A."/>
            <person name="Gabaldon T."/>
            <person name="Bocker S."/>
            <person name="Voigt K."/>
        </authorList>
    </citation>
    <scope>NUCLEOTIDE SEQUENCE [LARGE SCALE GENOMIC DNA]</scope>
    <source>
        <strain evidence="9">FSU 9682</strain>
    </source>
</reference>
<sequence length="628" mass="68890">MLFWPKLLSIAHAIASSVRPYLPLYLSHLLGFTCADIGILLAVPLALRVASLGLWTVLVIDQRPLLHGFFMALLTAVGTAALVLILWIPPHAKFAWSAALFCMLLDGIFYQPLGVLIDSAIIKILGDYKMMYYDSQRQWGDVAAAVMAVGIGWSLDDDHDFDTLMGTILIGAVLLFLVSLSTTVIPADPSSLESPEDDPNDHLTPLLKPAPTSPISPSSPTHPHSHHHHHHYYTHHPHHPSQHYVTTNANDLEASIHVMSQYYYEPRYFYKPYNLFHEQLSHISEEDASMLQQMASQNDTVKAVQEETMTTTEDETATTTSSHEAAGPPPPLSPSAAAAARGQADDDPSCTFRSSSQYWATTTMAATSASTTANDIHSDAIFDAMPSLQLALMPSPPPETPMLILPVAMVPNSFFATDDDSGDERCRQRWPVCSLLITVFSMGTVSAMMNALLYIYLHDGLGLPMHMIGIVGMVSTAAKVAAKPIVQHWANRWCHRTVVVIHMMLILCALGYTMLQPAHLGVHVAVVVLQILQALAFNVFWYVAVQQVDAVLLTAGQHQRMILRGRMSALFNSIGPAIGAVLAGYLVDLYQQTSYMTFPGFLLVYKCSIVVLAISLLLSRGWSLAIED</sequence>
<feature type="compositionally biased region" description="Basic residues" evidence="6">
    <location>
        <begin position="223"/>
        <end position="241"/>
    </location>
</feature>
<dbReference type="VEuPathDB" id="FungiDB:LCOR_00868.1"/>
<comment type="similarity">
    <text evidence="2">Belongs to the major facilitator superfamily. MFSD6 family.</text>
</comment>
<evidence type="ECO:0000256" key="7">
    <source>
        <dbReference type="SAM" id="Phobius"/>
    </source>
</evidence>
<proteinExistence type="inferred from homology"/>
<dbReference type="InterPro" id="IPR024989">
    <property type="entry name" value="MFS_assoc_dom"/>
</dbReference>
<dbReference type="InterPro" id="IPR051717">
    <property type="entry name" value="MFS_MFSD6"/>
</dbReference>
<dbReference type="Proteomes" id="UP000027586">
    <property type="component" value="Unassembled WGS sequence"/>
</dbReference>
<feature type="compositionally biased region" description="Low complexity" evidence="6">
    <location>
        <begin position="213"/>
        <end position="222"/>
    </location>
</feature>
<evidence type="ECO:0000256" key="4">
    <source>
        <dbReference type="ARBA" id="ARBA00022989"/>
    </source>
</evidence>
<evidence type="ECO:0000313" key="10">
    <source>
        <dbReference type="Proteomes" id="UP000027586"/>
    </source>
</evidence>
<feature type="domain" description="Major facilitator superfamily associated" evidence="8">
    <location>
        <begin position="12"/>
        <end position="186"/>
    </location>
</feature>
<feature type="transmembrane region" description="Helical" evidence="7">
    <location>
        <begin position="30"/>
        <end position="58"/>
    </location>
</feature>
<dbReference type="Gene3D" id="1.20.1250.20">
    <property type="entry name" value="MFS general substrate transporter like domains"/>
    <property type="match status" value="2"/>
</dbReference>
<dbReference type="Pfam" id="PF12832">
    <property type="entry name" value="MFS_1_like"/>
    <property type="match status" value="2"/>
</dbReference>
<dbReference type="SUPFAM" id="SSF103473">
    <property type="entry name" value="MFS general substrate transporter"/>
    <property type="match status" value="1"/>
</dbReference>
<evidence type="ECO:0000256" key="6">
    <source>
        <dbReference type="SAM" id="MobiDB-lite"/>
    </source>
</evidence>
<feature type="region of interest" description="Disordered" evidence="6">
    <location>
        <begin position="305"/>
        <end position="348"/>
    </location>
</feature>
<dbReference type="STRING" id="1263082.A0A068RG24"/>
<organism evidence="9 10">
    <name type="scientific">Lichtheimia corymbifera JMRC:FSU:9682</name>
    <dbReference type="NCBI Taxonomy" id="1263082"/>
    <lineage>
        <taxon>Eukaryota</taxon>
        <taxon>Fungi</taxon>
        <taxon>Fungi incertae sedis</taxon>
        <taxon>Mucoromycota</taxon>
        <taxon>Mucoromycotina</taxon>
        <taxon>Mucoromycetes</taxon>
        <taxon>Mucorales</taxon>
        <taxon>Lichtheimiaceae</taxon>
        <taxon>Lichtheimia</taxon>
    </lineage>
</organism>
<keyword evidence="3 7" id="KW-0812">Transmembrane</keyword>
<keyword evidence="4 7" id="KW-1133">Transmembrane helix</keyword>
<comment type="subcellular location">
    <subcellularLocation>
        <location evidence="1">Membrane</location>
        <topology evidence="1">Multi-pass membrane protein</topology>
    </subcellularLocation>
</comment>
<name>A0A068RG24_9FUNG</name>
<dbReference type="OrthoDB" id="2286425at2759"/>
<dbReference type="AlphaFoldDB" id="A0A068RG24"/>
<gene>
    <name evidence="9" type="ORF">LCOR_00868.1</name>
</gene>
<dbReference type="PANTHER" id="PTHR16172">
    <property type="entry name" value="MAJOR FACILITATOR SUPERFAMILY DOMAIN-CONTAINING PROTEIN 6-LIKE"/>
    <property type="match status" value="1"/>
</dbReference>
<feature type="transmembrane region" description="Helical" evidence="7">
    <location>
        <begin position="565"/>
        <end position="586"/>
    </location>
</feature>
<feature type="transmembrane region" description="Helical" evidence="7">
    <location>
        <begin position="65"/>
        <end position="88"/>
    </location>
</feature>
<comment type="caution">
    <text evidence="9">The sequence shown here is derived from an EMBL/GenBank/DDBJ whole genome shotgun (WGS) entry which is preliminary data.</text>
</comment>
<evidence type="ECO:0000256" key="5">
    <source>
        <dbReference type="ARBA" id="ARBA00023136"/>
    </source>
</evidence>
<evidence type="ECO:0000313" key="9">
    <source>
        <dbReference type="EMBL" id="CDH49108.1"/>
    </source>
</evidence>
<feature type="transmembrane region" description="Helical" evidence="7">
    <location>
        <begin position="94"/>
        <end position="117"/>
    </location>
</feature>
<accession>A0A068RG24</accession>
<feature type="transmembrane region" description="Helical" evidence="7">
    <location>
        <begin position="598"/>
        <end position="618"/>
    </location>
</feature>
<dbReference type="EMBL" id="CBTN010000002">
    <property type="protein sequence ID" value="CDH49108.1"/>
    <property type="molecule type" value="Genomic_DNA"/>
</dbReference>
<evidence type="ECO:0000256" key="2">
    <source>
        <dbReference type="ARBA" id="ARBA00005241"/>
    </source>
</evidence>
<evidence type="ECO:0000259" key="8">
    <source>
        <dbReference type="Pfam" id="PF12832"/>
    </source>
</evidence>
<feature type="domain" description="Major facilitator superfamily associated" evidence="8">
    <location>
        <begin position="432"/>
        <end position="592"/>
    </location>
</feature>
<feature type="transmembrane region" description="Helical" evidence="7">
    <location>
        <begin position="138"/>
        <end position="155"/>
    </location>
</feature>
<keyword evidence="5 7" id="KW-0472">Membrane</keyword>
<feature type="transmembrane region" description="Helical" evidence="7">
    <location>
        <begin position="463"/>
        <end position="481"/>
    </location>
</feature>
<feature type="transmembrane region" description="Helical" evidence="7">
    <location>
        <begin position="435"/>
        <end position="457"/>
    </location>
</feature>
<dbReference type="InterPro" id="IPR036259">
    <property type="entry name" value="MFS_trans_sf"/>
</dbReference>
<evidence type="ECO:0000256" key="3">
    <source>
        <dbReference type="ARBA" id="ARBA00022692"/>
    </source>
</evidence>
<dbReference type="PANTHER" id="PTHR16172:SF41">
    <property type="entry name" value="MAJOR FACILITATOR SUPERFAMILY DOMAIN-CONTAINING PROTEIN 6-LIKE"/>
    <property type="match status" value="1"/>
</dbReference>
<evidence type="ECO:0000256" key="1">
    <source>
        <dbReference type="ARBA" id="ARBA00004141"/>
    </source>
</evidence>
<feature type="region of interest" description="Disordered" evidence="6">
    <location>
        <begin position="189"/>
        <end position="244"/>
    </location>
</feature>